<organism evidence="3 4">
    <name type="scientific">Lactuca virosa</name>
    <dbReference type="NCBI Taxonomy" id="75947"/>
    <lineage>
        <taxon>Eukaryota</taxon>
        <taxon>Viridiplantae</taxon>
        <taxon>Streptophyta</taxon>
        <taxon>Embryophyta</taxon>
        <taxon>Tracheophyta</taxon>
        <taxon>Spermatophyta</taxon>
        <taxon>Magnoliopsida</taxon>
        <taxon>eudicotyledons</taxon>
        <taxon>Gunneridae</taxon>
        <taxon>Pentapetalae</taxon>
        <taxon>asterids</taxon>
        <taxon>campanulids</taxon>
        <taxon>Asterales</taxon>
        <taxon>Asteraceae</taxon>
        <taxon>Cichorioideae</taxon>
        <taxon>Cichorieae</taxon>
        <taxon>Lactucinae</taxon>
        <taxon>Lactuca</taxon>
    </lineage>
</organism>
<protein>
    <recommendedName>
        <fullName evidence="2">Retrotransposon gag domain-containing protein</fullName>
    </recommendedName>
</protein>
<feature type="compositionally biased region" description="Polar residues" evidence="1">
    <location>
        <begin position="181"/>
        <end position="194"/>
    </location>
</feature>
<dbReference type="AlphaFoldDB" id="A0AAU9N1I4"/>
<sequence length="325" mass="35954">METPKDNSGGSKPTGSGGSGTGGSSDGGGRSQGGEYGRGTNWRLSEADKLEAAVVALEGDTLLWFQWEHTRRPVTRWKEMKSLLLRQFRPTNASTLHQQWLALTQTGSILEYQRAFIERLAPLSNIPEDITLGQFLNGLNGEIRSEVQLLSPMSVENVMTMAIKVEQKLQSQLKRKPHPSPVTQRTNTTGSISGTPLITPIKTTIYSSKSIAPPPIYTPASQTVNNRVSGEVRSAPTIAVHLSEKEAQKDSHFCGDQKYPRWQYQVGGTAGVNWEIRQTLCYDASNSLWSNTNDNEDDLTYVFNETTPAMSFEDLAYQDNGNLYH</sequence>
<evidence type="ECO:0000256" key="1">
    <source>
        <dbReference type="SAM" id="MobiDB-lite"/>
    </source>
</evidence>
<dbReference type="Proteomes" id="UP001157418">
    <property type="component" value="Unassembled WGS sequence"/>
</dbReference>
<dbReference type="PANTHER" id="PTHR35046">
    <property type="entry name" value="ZINC KNUCKLE (CCHC-TYPE) FAMILY PROTEIN"/>
    <property type="match status" value="1"/>
</dbReference>
<feature type="region of interest" description="Disordered" evidence="1">
    <location>
        <begin position="171"/>
        <end position="194"/>
    </location>
</feature>
<feature type="domain" description="Retrotransposon gag" evidence="2">
    <location>
        <begin position="53"/>
        <end position="140"/>
    </location>
</feature>
<dbReference type="InterPro" id="IPR005162">
    <property type="entry name" value="Retrotrans_gag_dom"/>
</dbReference>
<feature type="compositionally biased region" description="Gly residues" evidence="1">
    <location>
        <begin position="15"/>
        <end position="37"/>
    </location>
</feature>
<dbReference type="Pfam" id="PF03732">
    <property type="entry name" value="Retrotrans_gag"/>
    <property type="match status" value="1"/>
</dbReference>
<accession>A0AAU9N1I4</accession>
<keyword evidence="4" id="KW-1185">Reference proteome</keyword>
<comment type="caution">
    <text evidence="3">The sequence shown here is derived from an EMBL/GenBank/DDBJ whole genome shotgun (WGS) entry which is preliminary data.</text>
</comment>
<evidence type="ECO:0000313" key="4">
    <source>
        <dbReference type="Proteomes" id="UP001157418"/>
    </source>
</evidence>
<dbReference type="EMBL" id="CAKMRJ010003334">
    <property type="protein sequence ID" value="CAH1433236.1"/>
    <property type="molecule type" value="Genomic_DNA"/>
</dbReference>
<name>A0AAU9N1I4_9ASTR</name>
<feature type="region of interest" description="Disordered" evidence="1">
    <location>
        <begin position="1"/>
        <end position="40"/>
    </location>
</feature>
<evidence type="ECO:0000313" key="3">
    <source>
        <dbReference type="EMBL" id="CAH1433236.1"/>
    </source>
</evidence>
<evidence type="ECO:0000259" key="2">
    <source>
        <dbReference type="Pfam" id="PF03732"/>
    </source>
</evidence>
<proteinExistence type="predicted"/>
<reference evidence="3 4" key="1">
    <citation type="submission" date="2022-01" db="EMBL/GenBank/DDBJ databases">
        <authorList>
            <person name="Xiong W."/>
            <person name="Schranz E."/>
        </authorList>
    </citation>
    <scope>NUCLEOTIDE SEQUENCE [LARGE SCALE GENOMIC DNA]</scope>
</reference>
<gene>
    <name evidence="3" type="ORF">LVIROSA_LOCUS19833</name>
</gene>
<dbReference type="PANTHER" id="PTHR35046:SF9">
    <property type="entry name" value="RNA-DIRECTED DNA POLYMERASE"/>
    <property type="match status" value="1"/>
</dbReference>